<accession>A0A9W8Y831</accession>
<evidence type="ECO:0000313" key="1">
    <source>
        <dbReference type="EMBL" id="KAJ4370042.1"/>
    </source>
</evidence>
<reference evidence="1" key="1">
    <citation type="submission" date="2022-10" db="EMBL/GenBank/DDBJ databases">
        <title>Tapping the CABI collections for fungal endophytes: first genome assemblies for Collariella, Neodidymelliopsis, Ascochyta clinopodiicola, Didymella pomorum, Didymosphaeria variabile, Neocosmospora piperis and Neocucurbitaria cava.</title>
        <authorList>
            <person name="Hill R."/>
        </authorList>
    </citation>
    <scope>NUCLEOTIDE SEQUENCE</scope>
    <source>
        <strain evidence="1">IMI 356814</strain>
    </source>
</reference>
<dbReference type="OrthoDB" id="5429909at2759"/>
<dbReference type="EMBL" id="JAPEUY010000009">
    <property type="protein sequence ID" value="KAJ4370042.1"/>
    <property type="molecule type" value="Genomic_DNA"/>
</dbReference>
<organism evidence="1 2">
    <name type="scientific">Neocucurbitaria cava</name>
    <dbReference type="NCBI Taxonomy" id="798079"/>
    <lineage>
        <taxon>Eukaryota</taxon>
        <taxon>Fungi</taxon>
        <taxon>Dikarya</taxon>
        <taxon>Ascomycota</taxon>
        <taxon>Pezizomycotina</taxon>
        <taxon>Dothideomycetes</taxon>
        <taxon>Pleosporomycetidae</taxon>
        <taxon>Pleosporales</taxon>
        <taxon>Pleosporineae</taxon>
        <taxon>Cucurbitariaceae</taxon>
        <taxon>Neocucurbitaria</taxon>
    </lineage>
</organism>
<keyword evidence="2" id="KW-1185">Reference proteome</keyword>
<dbReference type="Proteomes" id="UP001140560">
    <property type="component" value="Unassembled WGS sequence"/>
</dbReference>
<proteinExistence type="predicted"/>
<comment type="caution">
    <text evidence="1">The sequence shown here is derived from an EMBL/GenBank/DDBJ whole genome shotgun (WGS) entry which is preliminary data.</text>
</comment>
<evidence type="ECO:0000313" key="2">
    <source>
        <dbReference type="Proteomes" id="UP001140560"/>
    </source>
</evidence>
<dbReference type="AlphaFoldDB" id="A0A9W8Y831"/>
<sequence length="282" mass="30447">MSGDPEFVILKHSAWLDAAKYESKILGAVVRQPLKPTNDYLPENPLQYNDFDLVEPSEPLTDFVLENSNIKAAHASAKLSSIGSFSFKGETTESIKLAGKLIRYKRLQQHSQFWSKLKEDKAVGAKIPTWVADAKTWPPCLVVGIMIAEDVDLDFGGASQREKTGGVELPLAKIAMAATGAPVPTDVGDLQLDAGKTRGHASVFKAKAAKSNIFALELQIVAVTKSLFKSKRQLVLSDDGPEVDTGRLAGIGDDDSEDEALPSVDDLVLQGFTDEDYAQMAG</sequence>
<gene>
    <name evidence="1" type="ORF">N0V83_005806</name>
</gene>
<protein>
    <submittedName>
        <fullName evidence="1">Uncharacterized protein</fullName>
    </submittedName>
</protein>
<name>A0A9W8Y831_9PLEO</name>